<dbReference type="Pfam" id="PF05193">
    <property type="entry name" value="Peptidase_M16_C"/>
    <property type="match status" value="1"/>
</dbReference>
<feature type="domain" description="Peptidase M16 C-terminal" evidence="2">
    <location>
        <begin position="2"/>
        <end position="87"/>
    </location>
</feature>
<evidence type="ECO:0000259" key="2">
    <source>
        <dbReference type="Pfam" id="PF05193"/>
    </source>
</evidence>
<evidence type="ECO:0000256" key="1">
    <source>
        <dbReference type="ARBA" id="ARBA00007261"/>
    </source>
</evidence>
<dbReference type="InterPro" id="IPR007863">
    <property type="entry name" value="Peptidase_M16_C"/>
</dbReference>
<dbReference type="AlphaFoldDB" id="A0A3B1CXY6"/>
<comment type="similarity">
    <text evidence="1">Belongs to the peptidase M16 family.</text>
</comment>
<dbReference type="PANTHER" id="PTHR11851">
    <property type="entry name" value="METALLOPROTEASE"/>
    <property type="match status" value="1"/>
</dbReference>
<sequence>AALDVLSSILSGKSGRLYKNLVRDKKVALNAYASYDGLYMDPFLFFFGGTAPPGKDIGALEKAFYEEIDELKNTLPSEREIQKAKNQVEASFIMGQDSISFQARVLGMFEMLGDWKLKDRYLEAIRGVTPKDVQRVSRKYFTEDNRTVGILIPEGN</sequence>
<dbReference type="InterPro" id="IPR050361">
    <property type="entry name" value="MPP/UQCRC_Complex"/>
</dbReference>
<dbReference type="Gene3D" id="3.30.830.10">
    <property type="entry name" value="Metalloenzyme, LuxS/M16 peptidase-like"/>
    <property type="match status" value="1"/>
</dbReference>
<dbReference type="InterPro" id="IPR011249">
    <property type="entry name" value="Metalloenz_LuxS/M16"/>
</dbReference>
<dbReference type="PANTHER" id="PTHR11851:SF49">
    <property type="entry name" value="MITOCHONDRIAL-PROCESSING PEPTIDASE SUBUNIT ALPHA"/>
    <property type="match status" value="1"/>
</dbReference>
<dbReference type="GO" id="GO:0046872">
    <property type="term" value="F:metal ion binding"/>
    <property type="evidence" value="ECO:0007669"/>
    <property type="project" value="InterPro"/>
</dbReference>
<feature type="non-terminal residue" evidence="3">
    <location>
        <position position="1"/>
    </location>
</feature>
<dbReference type="EMBL" id="UOGI01000173">
    <property type="protein sequence ID" value="VAX33322.1"/>
    <property type="molecule type" value="Genomic_DNA"/>
</dbReference>
<name>A0A3B1CXY6_9ZZZZ</name>
<organism evidence="3">
    <name type="scientific">hydrothermal vent metagenome</name>
    <dbReference type="NCBI Taxonomy" id="652676"/>
    <lineage>
        <taxon>unclassified sequences</taxon>
        <taxon>metagenomes</taxon>
        <taxon>ecological metagenomes</taxon>
    </lineage>
</organism>
<reference evidence="3" key="1">
    <citation type="submission" date="2018-06" db="EMBL/GenBank/DDBJ databases">
        <authorList>
            <person name="Zhirakovskaya E."/>
        </authorList>
    </citation>
    <scope>NUCLEOTIDE SEQUENCE</scope>
</reference>
<gene>
    <name evidence="3" type="ORF">MNBD_NITROSPIRAE03-148</name>
</gene>
<proteinExistence type="inferred from homology"/>
<dbReference type="SUPFAM" id="SSF63411">
    <property type="entry name" value="LuxS/MPP-like metallohydrolase"/>
    <property type="match status" value="1"/>
</dbReference>
<accession>A0A3B1CXY6</accession>
<evidence type="ECO:0000313" key="3">
    <source>
        <dbReference type="EMBL" id="VAX33322.1"/>
    </source>
</evidence>
<protein>
    <recommendedName>
        <fullName evidence="2">Peptidase M16 C-terminal domain-containing protein</fullName>
    </recommendedName>
</protein>